<evidence type="ECO:0000256" key="7">
    <source>
        <dbReference type="ARBA" id="ARBA00022771"/>
    </source>
</evidence>
<evidence type="ECO:0000256" key="4">
    <source>
        <dbReference type="ARBA" id="ARBA00005555"/>
    </source>
</evidence>
<dbReference type="GO" id="GO:0033503">
    <property type="term" value="C:HULC complex"/>
    <property type="evidence" value="ECO:0007669"/>
    <property type="project" value="TreeGrafter"/>
</dbReference>
<dbReference type="InterPro" id="IPR058643">
    <property type="entry name" value="BRE1-like_CC"/>
</dbReference>
<evidence type="ECO:0000313" key="20">
    <source>
        <dbReference type="Proteomes" id="UP000249464"/>
    </source>
</evidence>
<feature type="compositionally biased region" description="Low complexity" evidence="17">
    <location>
        <begin position="321"/>
        <end position="336"/>
    </location>
</feature>
<sequence length="904" mass="100370">MNGTEETMSPAAALSSALPLSSSSSSSQALAARKRLTPALSTTTLDATSNKKPRLDSALPSIVQEDDEDKSEQEMQLESFRKQAIWREMREYRRRFEHAQRQVEQLTLQNAHTQARLAAVDASWSLVSLDKRGDVDGCATDHRLLSLLSAREGGRSSAAFDFDRFERSLVECCILIALTPAVSDRSLTEEQLDEALAQRSAATKALLGRLQTLHPSNASTSDEKVADLENQCRELLKEATRSQEALRLLRQQHEQVVEQVEDTQKRLARAEKKFDRAQSSTVTAVEGRSGPTKGTASGSSSPKIGANPNGIDPHGPNGIKAESAAAARPASPLGPRPTVIDPELLEELHQLRSIGQMRAQELDELRGERVRLRSEVDALKTRLVELPEDVVSESTPFKLMQNYVQHLTVEIELRRGELEKLVAEVEVLREGQQGFKAKTFKEANEQVEELQKRMLAKEQDLSRIRAQREDLRAEASELKARDTEKFTSVNDLNVLVKSREDRITALLSEVRRLKMVKAASEGDAKRVEMHAAADEEDLVKDLSSRIEKAEALLLALRDQLHSYAAAAGATANGAIDASTIVQSEMDARKELSEAKAQLAKFEPLFGPGPEYSSEALARKITAATERLAVAEAQVQSNELATNMLYSEIDRLSAAWSTLDEQQSSKAAQLHALEEKVHRSATEKTKADNRYFQTMRQKEALVAENAVLTKLADKQNRALEAGEEARHALGDRLAATEKEITLHQRNLRLHQDQLARLKRENVDLTLKHDQQVKVVAELQALLNERVAQAEHENAGKRRAEESIQRLERDLATAKATVKTQLLTGGGAGSSKDESTQLRELKSFNDDLSKMLKCSTCNLRFKSVIIDRCHHLFCKDCIDARLSNRQRKCPTCGAAFGKDDVSTVYF</sequence>
<evidence type="ECO:0000313" key="19">
    <source>
        <dbReference type="EMBL" id="SGY14246.1"/>
    </source>
</evidence>
<dbReference type="GO" id="GO:0008270">
    <property type="term" value="F:zinc ion binding"/>
    <property type="evidence" value="ECO:0007669"/>
    <property type="project" value="UniProtKB-KW"/>
</dbReference>
<dbReference type="UniPathway" id="UPA00143"/>
<reference evidence="19 20" key="1">
    <citation type="submission" date="2016-11" db="EMBL/GenBank/DDBJ databases">
        <authorList>
            <person name="Jaros S."/>
            <person name="Januszkiewicz K."/>
            <person name="Wedrychowicz H."/>
        </authorList>
    </citation>
    <scope>NUCLEOTIDE SEQUENCE [LARGE SCALE GENOMIC DNA]</scope>
</reference>
<evidence type="ECO:0000256" key="1">
    <source>
        <dbReference type="ARBA" id="ARBA00000900"/>
    </source>
</evidence>
<dbReference type="PROSITE" id="PS50089">
    <property type="entry name" value="ZF_RING_2"/>
    <property type="match status" value="1"/>
</dbReference>
<gene>
    <name evidence="19" type="primary">BQ5605_C010g06118</name>
    <name evidence="19" type="ORF">BQ5605_C010G06118</name>
</gene>
<dbReference type="Gene3D" id="3.30.40.10">
    <property type="entry name" value="Zinc/RING finger domain, C3HC4 (zinc finger)"/>
    <property type="match status" value="1"/>
</dbReference>
<feature type="region of interest" description="Disordered" evidence="17">
    <location>
        <begin position="270"/>
        <end position="336"/>
    </location>
</feature>
<organism evidence="19 20">
    <name type="scientific">Microbotryum silenes-dioicae</name>
    <dbReference type="NCBI Taxonomy" id="796604"/>
    <lineage>
        <taxon>Eukaryota</taxon>
        <taxon>Fungi</taxon>
        <taxon>Dikarya</taxon>
        <taxon>Basidiomycota</taxon>
        <taxon>Pucciniomycotina</taxon>
        <taxon>Microbotryomycetes</taxon>
        <taxon>Microbotryales</taxon>
        <taxon>Microbotryaceae</taxon>
        <taxon>Microbotryum</taxon>
    </lineage>
</organism>
<dbReference type="Proteomes" id="UP000249464">
    <property type="component" value="Unassembled WGS sequence"/>
</dbReference>
<dbReference type="EMBL" id="FQNC01000012">
    <property type="protein sequence ID" value="SGY14246.1"/>
    <property type="molecule type" value="Genomic_DNA"/>
</dbReference>
<name>A0A2X0LTW7_9BASI</name>
<evidence type="ECO:0000256" key="9">
    <source>
        <dbReference type="ARBA" id="ARBA00022833"/>
    </source>
</evidence>
<evidence type="ECO:0000256" key="11">
    <source>
        <dbReference type="ARBA" id="ARBA00023054"/>
    </source>
</evidence>
<evidence type="ECO:0000256" key="17">
    <source>
        <dbReference type="SAM" id="MobiDB-lite"/>
    </source>
</evidence>
<keyword evidence="12 15" id="KW-0539">Nucleus</keyword>
<comment type="subcellular location">
    <subcellularLocation>
        <location evidence="2 15">Nucleus</location>
    </subcellularLocation>
</comment>
<dbReference type="Pfam" id="PF26095">
    <property type="entry name" value="CC_Bre1"/>
    <property type="match status" value="1"/>
</dbReference>
<evidence type="ECO:0000256" key="14">
    <source>
        <dbReference type="PROSITE-ProRule" id="PRU00175"/>
    </source>
</evidence>
<dbReference type="PANTHER" id="PTHR23163">
    <property type="entry name" value="RING FINGER PROTEIN-RELATED"/>
    <property type="match status" value="1"/>
</dbReference>
<dbReference type="GO" id="GO:0005634">
    <property type="term" value="C:nucleus"/>
    <property type="evidence" value="ECO:0007669"/>
    <property type="project" value="UniProtKB-SubCell"/>
</dbReference>
<feature type="coiled-coil region" evidence="16">
    <location>
        <begin position="732"/>
        <end position="815"/>
    </location>
</feature>
<comment type="pathway">
    <text evidence="3 15">Protein modification; protein ubiquitination.</text>
</comment>
<evidence type="ECO:0000256" key="6">
    <source>
        <dbReference type="ARBA" id="ARBA00022723"/>
    </source>
</evidence>
<dbReference type="SMART" id="SM00184">
    <property type="entry name" value="RING"/>
    <property type="match status" value="1"/>
</dbReference>
<proteinExistence type="inferred from homology"/>
<keyword evidence="10 15" id="KW-0156">Chromatin regulator</keyword>
<dbReference type="GO" id="GO:0016567">
    <property type="term" value="P:protein ubiquitination"/>
    <property type="evidence" value="ECO:0007669"/>
    <property type="project" value="UniProtKB-UniRule"/>
</dbReference>
<comment type="function">
    <text evidence="13">E3 ubiquitin-protein ligase that mediates monoubiquitination of histone H2B to form H2BK123ub1. H2BK123ub1 gives a specific tag for epigenetic transcriptional activation and is also a prerequisite for H3K4me and H3K79me formation.</text>
</comment>
<dbReference type="PANTHER" id="PTHR23163:SF0">
    <property type="entry name" value="E3 UBIQUITIN-PROTEIN LIGASE BRE1"/>
    <property type="match status" value="1"/>
</dbReference>
<feature type="region of interest" description="Disordered" evidence="17">
    <location>
        <begin position="1"/>
        <end position="76"/>
    </location>
</feature>
<keyword evidence="6 15" id="KW-0479">Metal-binding</keyword>
<feature type="domain" description="RING-type" evidence="18">
    <location>
        <begin position="852"/>
        <end position="890"/>
    </location>
</feature>
<keyword evidence="8 15" id="KW-0833">Ubl conjugation pathway</keyword>
<dbReference type="PROSITE" id="PS00518">
    <property type="entry name" value="ZF_RING_1"/>
    <property type="match status" value="1"/>
</dbReference>
<keyword evidence="11 15" id="KW-0175">Coiled coil</keyword>
<keyword evidence="7 14" id="KW-0863">Zinc-finger</keyword>
<dbReference type="InterPro" id="IPR013956">
    <property type="entry name" value="E3_ubiquit_lig_Bre1"/>
</dbReference>
<protein>
    <recommendedName>
        <fullName evidence="15">E3 ubiquitin protein ligase</fullName>
        <ecNumber evidence="15">2.3.2.27</ecNumber>
    </recommendedName>
</protein>
<dbReference type="InterPro" id="IPR018957">
    <property type="entry name" value="Znf_C3HC4_RING-type"/>
</dbReference>
<feature type="compositionally biased region" description="Polar residues" evidence="17">
    <location>
        <begin position="292"/>
        <end position="302"/>
    </location>
</feature>
<dbReference type="InterPro" id="IPR001841">
    <property type="entry name" value="Znf_RING"/>
</dbReference>
<dbReference type="GO" id="GO:0061630">
    <property type="term" value="F:ubiquitin protein ligase activity"/>
    <property type="evidence" value="ECO:0007669"/>
    <property type="project" value="UniProtKB-EC"/>
</dbReference>
<keyword evidence="9 15" id="KW-0862">Zinc</keyword>
<keyword evidence="5 15" id="KW-0808">Transferase</keyword>
<feature type="compositionally biased region" description="Low complexity" evidence="17">
    <location>
        <begin position="9"/>
        <end position="31"/>
    </location>
</feature>
<evidence type="ECO:0000256" key="10">
    <source>
        <dbReference type="ARBA" id="ARBA00022853"/>
    </source>
</evidence>
<feature type="compositionally biased region" description="Polar residues" evidence="17">
    <location>
        <begin position="39"/>
        <end position="50"/>
    </location>
</feature>
<comment type="similarity">
    <text evidence="4 15">Belongs to the BRE1 family.</text>
</comment>
<keyword evidence="20" id="KW-1185">Reference proteome</keyword>
<dbReference type="Gene3D" id="1.10.287.2610">
    <property type="match status" value="1"/>
</dbReference>
<dbReference type="CDD" id="cd16499">
    <property type="entry name" value="RING-HC_Bre1-like"/>
    <property type="match status" value="1"/>
</dbReference>
<evidence type="ECO:0000256" key="16">
    <source>
        <dbReference type="SAM" id="Coils"/>
    </source>
</evidence>
<dbReference type="Pfam" id="PF00097">
    <property type="entry name" value="zf-C3HC4"/>
    <property type="match status" value="1"/>
</dbReference>
<dbReference type="EC" id="2.3.2.27" evidence="15"/>
<evidence type="ECO:0000256" key="13">
    <source>
        <dbReference type="ARBA" id="ARBA00059679"/>
    </source>
</evidence>
<evidence type="ECO:0000256" key="12">
    <source>
        <dbReference type="ARBA" id="ARBA00023242"/>
    </source>
</evidence>
<evidence type="ECO:0000256" key="15">
    <source>
        <dbReference type="RuleBase" id="RU365038"/>
    </source>
</evidence>
<dbReference type="AlphaFoldDB" id="A0A2X0LTW7"/>
<dbReference type="STRING" id="796604.A0A2X0LTW7"/>
<dbReference type="Pfam" id="PF08647">
    <property type="entry name" value="BRE1"/>
    <property type="match status" value="1"/>
</dbReference>
<dbReference type="InterPro" id="IPR013083">
    <property type="entry name" value="Znf_RING/FYVE/PHD"/>
</dbReference>
<feature type="coiled-coil region" evidence="16">
    <location>
        <begin position="440"/>
        <end position="481"/>
    </location>
</feature>
<accession>A0A2X0LTW7</accession>
<evidence type="ECO:0000256" key="8">
    <source>
        <dbReference type="ARBA" id="ARBA00022786"/>
    </source>
</evidence>
<dbReference type="GO" id="GO:0006325">
    <property type="term" value="P:chromatin organization"/>
    <property type="evidence" value="ECO:0007669"/>
    <property type="project" value="UniProtKB-KW"/>
</dbReference>
<evidence type="ECO:0000259" key="18">
    <source>
        <dbReference type="PROSITE" id="PS50089"/>
    </source>
</evidence>
<dbReference type="InterPro" id="IPR017907">
    <property type="entry name" value="Znf_RING_CS"/>
</dbReference>
<comment type="catalytic activity">
    <reaction evidence="1 15">
        <text>S-ubiquitinyl-[E2 ubiquitin-conjugating enzyme]-L-cysteine + [acceptor protein]-L-lysine = [E2 ubiquitin-conjugating enzyme]-L-cysteine + N(6)-ubiquitinyl-[acceptor protein]-L-lysine.</text>
        <dbReference type="EC" id="2.3.2.27"/>
    </reaction>
</comment>
<dbReference type="SUPFAM" id="SSF57850">
    <property type="entry name" value="RING/U-box"/>
    <property type="match status" value="1"/>
</dbReference>
<evidence type="ECO:0000256" key="2">
    <source>
        <dbReference type="ARBA" id="ARBA00004123"/>
    </source>
</evidence>
<feature type="coiled-coil region" evidence="16">
    <location>
        <begin position="89"/>
        <end position="116"/>
    </location>
</feature>
<evidence type="ECO:0000256" key="3">
    <source>
        <dbReference type="ARBA" id="ARBA00004906"/>
    </source>
</evidence>
<feature type="coiled-coil region" evidence="16">
    <location>
        <begin position="532"/>
        <end position="566"/>
    </location>
</feature>
<evidence type="ECO:0000256" key="5">
    <source>
        <dbReference type="ARBA" id="ARBA00022679"/>
    </source>
</evidence>